<keyword evidence="2" id="KW-1185">Reference proteome</keyword>
<protein>
    <submittedName>
        <fullName evidence="1">Uncharacterized protein</fullName>
    </submittedName>
</protein>
<dbReference type="Proteomes" id="UP000790709">
    <property type="component" value="Unassembled WGS sequence"/>
</dbReference>
<sequence>MHINVFGLANTIGVLVPFHLLQTFLFIRDLLITPNPYGPVQLAVHPRCGLFGGPAADVNAGIDLSRFTTIVSFGDSFTDGGKHDGSPLLPPILAPGELFAGGRSTNGRVWVENIADAIGARFMDYAVSSAVVNISLWPSNPRPVDFIQQVSLFRDQSNRLDPDTTLYTVFFGINDWETSHIDGNRLPEAARDLLGQITLLAASPTNARNFLITDVYGRGRTSASGEAWLQAVFDGLGALAAGAGAGTEVDGPQSVQLGPPAPGVVDSPAQSPLVQLNAASPPSIASPHAPCLPPLNIAFTSFAPIWTGVLGPAPGYRAFGYTSTQACVGDGGRVCGDPERTFSWFGGHPSEATHRIMAEYVQEALVACRI</sequence>
<evidence type="ECO:0000313" key="1">
    <source>
        <dbReference type="EMBL" id="KAH7929272.1"/>
    </source>
</evidence>
<proteinExistence type="predicted"/>
<dbReference type="EMBL" id="MU266343">
    <property type="protein sequence ID" value="KAH7929272.1"/>
    <property type="molecule type" value="Genomic_DNA"/>
</dbReference>
<name>A0ACB8BUX7_9AGAM</name>
<comment type="caution">
    <text evidence="1">The sequence shown here is derived from an EMBL/GenBank/DDBJ whole genome shotgun (WGS) entry which is preliminary data.</text>
</comment>
<reference evidence="1" key="1">
    <citation type="journal article" date="2021" name="New Phytol.">
        <title>Evolutionary innovations through gain and loss of genes in the ectomycorrhizal Boletales.</title>
        <authorList>
            <person name="Wu G."/>
            <person name="Miyauchi S."/>
            <person name="Morin E."/>
            <person name="Kuo A."/>
            <person name="Drula E."/>
            <person name="Varga T."/>
            <person name="Kohler A."/>
            <person name="Feng B."/>
            <person name="Cao Y."/>
            <person name="Lipzen A."/>
            <person name="Daum C."/>
            <person name="Hundley H."/>
            <person name="Pangilinan J."/>
            <person name="Johnson J."/>
            <person name="Barry K."/>
            <person name="LaButti K."/>
            <person name="Ng V."/>
            <person name="Ahrendt S."/>
            <person name="Min B."/>
            <person name="Choi I.G."/>
            <person name="Park H."/>
            <person name="Plett J.M."/>
            <person name="Magnuson J."/>
            <person name="Spatafora J.W."/>
            <person name="Nagy L.G."/>
            <person name="Henrissat B."/>
            <person name="Grigoriev I.V."/>
            <person name="Yang Z.L."/>
            <person name="Xu J."/>
            <person name="Martin F.M."/>
        </authorList>
    </citation>
    <scope>NUCLEOTIDE SEQUENCE</scope>
    <source>
        <strain evidence="1">KUC20120723A-06</strain>
    </source>
</reference>
<organism evidence="1 2">
    <name type="scientific">Leucogyrophana mollusca</name>
    <dbReference type="NCBI Taxonomy" id="85980"/>
    <lineage>
        <taxon>Eukaryota</taxon>
        <taxon>Fungi</taxon>
        <taxon>Dikarya</taxon>
        <taxon>Basidiomycota</taxon>
        <taxon>Agaricomycotina</taxon>
        <taxon>Agaricomycetes</taxon>
        <taxon>Agaricomycetidae</taxon>
        <taxon>Boletales</taxon>
        <taxon>Boletales incertae sedis</taxon>
        <taxon>Leucogyrophana</taxon>
    </lineage>
</organism>
<accession>A0ACB8BUX7</accession>
<gene>
    <name evidence="1" type="ORF">BV22DRAFT_1102562</name>
</gene>
<evidence type="ECO:0000313" key="2">
    <source>
        <dbReference type="Proteomes" id="UP000790709"/>
    </source>
</evidence>